<evidence type="ECO:0000256" key="7">
    <source>
        <dbReference type="ARBA" id="ARBA00023053"/>
    </source>
</evidence>
<dbReference type="Pfam" id="PF00999">
    <property type="entry name" value="Na_H_Exchanger"/>
    <property type="match status" value="1"/>
</dbReference>
<feature type="transmembrane region" description="Helical" evidence="12">
    <location>
        <begin position="354"/>
        <end position="373"/>
    </location>
</feature>
<evidence type="ECO:0000256" key="6">
    <source>
        <dbReference type="ARBA" id="ARBA00022989"/>
    </source>
</evidence>
<dbReference type="GO" id="GO:0036376">
    <property type="term" value="P:sodium ion export across plasma membrane"/>
    <property type="evidence" value="ECO:0007669"/>
    <property type="project" value="InterPro"/>
</dbReference>
<reference evidence="14 15" key="1">
    <citation type="journal article" date="2018" name="Sci. Rep.">
        <title>Genome sequence of the cauliflower mushroom Sparassis crispa (Hanabiratake) and its association with beneficial usage.</title>
        <authorList>
            <person name="Kiyama R."/>
            <person name="Furutani Y."/>
            <person name="Kawaguchi K."/>
            <person name="Nakanishi T."/>
        </authorList>
    </citation>
    <scope>NUCLEOTIDE SEQUENCE [LARGE SCALE GENOMIC DNA]</scope>
</reference>
<feature type="transmembrane region" description="Helical" evidence="12">
    <location>
        <begin position="385"/>
        <end position="412"/>
    </location>
</feature>
<dbReference type="GO" id="GO:0030007">
    <property type="term" value="P:intracellular potassium ion homeostasis"/>
    <property type="evidence" value="ECO:0007669"/>
    <property type="project" value="TreeGrafter"/>
</dbReference>
<dbReference type="PANTHER" id="PTHR31382:SF4">
    <property type="entry name" value="NA(+)_H(+) ANTIPORTER"/>
    <property type="match status" value="1"/>
</dbReference>
<evidence type="ECO:0000256" key="9">
    <source>
        <dbReference type="ARBA" id="ARBA00023136"/>
    </source>
</evidence>
<keyword evidence="10" id="KW-0739">Sodium transport</keyword>
<accession>A0A401GHB0</accession>
<feature type="region of interest" description="Disordered" evidence="11">
    <location>
        <begin position="448"/>
        <end position="624"/>
    </location>
</feature>
<feature type="domain" description="Cation/H+ exchanger transmembrane" evidence="13">
    <location>
        <begin position="25"/>
        <end position="412"/>
    </location>
</feature>
<keyword evidence="3" id="KW-0813">Transport</keyword>
<proteinExistence type="inferred from homology"/>
<name>A0A401GHB0_9APHY</name>
<protein>
    <submittedName>
        <fullName evidence="14">Probable Na(+)/H(+) antiporter</fullName>
    </submittedName>
</protein>
<dbReference type="GO" id="GO:0120029">
    <property type="term" value="P:proton export across plasma membrane"/>
    <property type="evidence" value="ECO:0007669"/>
    <property type="project" value="InterPro"/>
</dbReference>
<organism evidence="14 15">
    <name type="scientific">Sparassis crispa</name>
    <dbReference type="NCBI Taxonomy" id="139825"/>
    <lineage>
        <taxon>Eukaryota</taxon>
        <taxon>Fungi</taxon>
        <taxon>Dikarya</taxon>
        <taxon>Basidiomycota</taxon>
        <taxon>Agaricomycotina</taxon>
        <taxon>Agaricomycetes</taxon>
        <taxon>Polyporales</taxon>
        <taxon>Sparassidaceae</taxon>
        <taxon>Sparassis</taxon>
    </lineage>
</organism>
<dbReference type="PANTHER" id="PTHR31382">
    <property type="entry name" value="NA(+)/H(+) ANTIPORTER"/>
    <property type="match status" value="1"/>
</dbReference>
<evidence type="ECO:0000259" key="13">
    <source>
        <dbReference type="Pfam" id="PF00999"/>
    </source>
</evidence>
<gene>
    <name evidence="14" type="ORF">SCP_0313230</name>
</gene>
<sequence length="624" mass="67494">MVLHLLQVSDPGWAYIVLGGFTVVFSLVSLLVKEKLYINEVVLGTAFGVIIGPYALGIFDPRSWGAHTNTITLEVMRVVLAMGLFAIGVELPKSYMADHAKGLLIMVVPTMAFGWVTVAAIIIALFPRFNYISALVISACLTPTDPIICAAIVGGKFALKHVPSNLRRILSAESAANDGLAYPFLSISIYLTVESSVRVAVGKWFLVGWLYQVILGVVLGALFCYLMKLSSRKGFIDRESYVAQYLALTLLTIGIASTIGSTAISWDGHFNEATENESFASVIDLILNCACFVYIGAWLPFKSFNSPELGITPWRLVVLLIVVLLIRRIPPLLLLFKWIPEINTWREALFSGHFGPMGVGAVFISTLAVLRLPEPESPPQGQAQLLAATLQTIVSFIVLGSIIIHGLSIPFFSFGKSVHSRTVSISRTWTSRGTTAPDWLLWARRTPVPDQSSTDAPSHGDLEQGTESATRSIDGKAHSTVIHHETASLNTTVVEDPSATEAGEGMSKQFQEDAAASASTSKVERKDSLDVGDAAGTGLVEAVEPDLRQKAVRFPSDDEEGQNPSAMDEAAYDDDDEPQPSEMSSPASIRTVRPQAESDSSTPQEREVASGMRSPKSVHFPSAQ</sequence>
<evidence type="ECO:0000256" key="10">
    <source>
        <dbReference type="ARBA" id="ARBA00023201"/>
    </source>
</evidence>
<dbReference type="GO" id="GO:0042391">
    <property type="term" value="P:regulation of membrane potential"/>
    <property type="evidence" value="ECO:0007669"/>
    <property type="project" value="InterPro"/>
</dbReference>
<comment type="subcellular location">
    <subcellularLocation>
        <location evidence="1">Membrane</location>
        <topology evidence="1">Multi-pass membrane protein</topology>
    </subcellularLocation>
</comment>
<keyword evidence="5 12" id="KW-0812">Transmembrane</keyword>
<evidence type="ECO:0000313" key="14">
    <source>
        <dbReference type="EMBL" id="GBE81594.1"/>
    </source>
</evidence>
<evidence type="ECO:0000313" key="15">
    <source>
        <dbReference type="Proteomes" id="UP000287166"/>
    </source>
</evidence>
<evidence type="ECO:0000256" key="3">
    <source>
        <dbReference type="ARBA" id="ARBA00022448"/>
    </source>
</evidence>
<dbReference type="FunCoup" id="A0A401GHB0">
    <property type="interactions" value="69"/>
</dbReference>
<evidence type="ECO:0000256" key="5">
    <source>
        <dbReference type="ARBA" id="ARBA00022692"/>
    </source>
</evidence>
<evidence type="ECO:0000256" key="2">
    <source>
        <dbReference type="ARBA" id="ARBA00005248"/>
    </source>
</evidence>
<evidence type="ECO:0000256" key="1">
    <source>
        <dbReference type="ARBA" id="ARBA00004141"/>
    </source>
</evidence>
<dbReference type="InterPro" id="IPR004712">
    <property type="entry name" value="Na+/H+_antiporter_fungi"/>
</dbReference>
<dbReference type="RefSeq" id="XP_027612507.1">
    <property type="nucleotide sequence ID" value="XM_027756706.1"/>
</dbReference>
<keyword evidence="8" id="KW-0406">Ion transport</keyword>
<dbReference type="Proteomes" id="UP000287166">
    <property type="component" value="Unassembled WGS sequence"/>
</dbReference>
<comment type="similarity">
    <text evidence="2">Belongs to the fungal Na(+)/H(+) exchanger family.</text>
</comment>
<feature type="transmembrane region" description="Helical" evidence="12">
    <location>
        <begin position="205"/>
        <end position="225"/>
    </location>
</feature>
<feature type="transmembrane region" description="Helical" evidence="12">
    <location>
        <begin position="71"/>
        <end position="91"/>
    </location>
</feature>
<dbReference type="GO" id="GO:0005886">
    <property type="term" value="C:plasma membrane"/>
    <property type="evidence" value="ECO:0007669"/>
    <property type="project" value="InterPro"/>
</dbReference>
<dbReference type="STRING" id="139825.A0A401GHB0"/>
<feature type="transmembrane region" description="Helical" evidence="12">
    <location>
        <begin position="313"/>
        <end position="334"/>
    </location>
</feature>
<feature type="transmembrane region" description="Helical" evidence="12">
    <location>
        <begin position="245"/>
        <end position="266"/>
    </location>
</feature>
<dbReference type="GO" id="GO:0015385">
    <property type="term" value="F:sodium:proton antiporter activity"/>
    <property type="evidence" value="ECO:0007669"/>
    <property type="project" value="InterPro"/>
</dbReference>
<evidence type="ECO:0000256" key="4">
    <source>
        <dbReference type="ARBA" id="ARBA00022449"/>
    </source>
</evidence>
<dbReference type="InterPro" id="IPR006153">
    <property type="entry name" value="Cation/H_exchanger_TM"/>
</dbReference>
<evidence type="ECO:0000256" key="8">
    <source>
        <dbReference type="ARBA" id="ARBA00023065"/>
    </source>
</evidence>
<comment type="caution">
    <text evidence="14">The sequence shown here is derived from an EMBL/GenBank/DDBJ whole genome shotgun (WGS) entry which is preliminary data.</text>
</comment>
<dbReference type="OrthoDB" id="2190219at2759"/>
<feature type="transmembrane region" description="Helical" evidence="12">
    <location>
        <begin position="132"/>
        <end position="154"/>
    </location>
</feature>
<keyword evidence="7" id="KW-0915">Sodium</keyword>
<feature type="compositionally biased region" description="Acidic residues" evidence="11">
    <location>
        <begin position="570"/>
        <end position="579"/>
    </location>
</feature>
<keyword evidence="6 12" id="KW-1133">Transmembrane helix</keyword>
<dbReference type="AlphaFoldDB" id="A0A401GHB0"/>
<keyword evidence="4" id="KW-0050">Antiport</keyword>
<feature type="transmembrane region" description="Helical" evidence="12">
    <location>
        <begin position="41"/>
        <end position="59"/>
    </location>
</feature>
<keyword evidence="15" id="KW-1185">Reference proteome</keyword>
<keyword evidence="9 12" id="KW-0472">Membrane</keyword>
<feature type="transmembrane region" description="Helical" evidence="12">
    <location>
        <begin position="103"/>
        <end position="126"/>
    </location>
</feature>
<feature type="compositionally biased region" description="Basic and acidic residues" evidence="11">
    <location>
        <begin position="473"/>
        <end position="486"/>
    </location>
</feature>
<feature type="transmembrane region" description="Helical" evidence="12">
    <location>
        <begin position="278"/>
        <end position="301"/>
    </location>
</feature>
<evidence type="ECO:0000256" key="11">
    <source>
        <dbReference type="SAM" id="MobiDB-lite"/>
    </source>
</evidence>
<dbReference type="InParanoid" id="A0A401GHB0"/>
<dbReference type="GeneID" id="38778511"/>
<evidence type="ECO:0000256" key="12">
    <source>
        <dbReference type="SAM" id="Phobius"/>
    </source>
</evidence>
<dbReference type="EMBL" id="BFAD01000003">
    <property type="protein sequence ID" value="GBE81594.1"/>
    <property type="molecule type" value="Genomic_DNA"/>
</dbReference>
<feature type="transmembrane region" description="Helical" evidence="12">
    <location>
        <begin position="12"/>
        <end position="32"/>
    </location>
</feature>